<protein>
    <submittedName>
        <fullName evidence="1">Uncharacterized protein</fullName>
    </submittedName>
</protein>
<proteinExistence type="predicted"/>
<name>A0AAD5QPY0_PARTN</name>
<accession>A0AAD5QPY0</accession>
<gene>
    <name evidence="1" type="ORF">KIN20_015436</name>
</gene>
<organism evidence="1 2">
    <name type="scientific">Parelaphostrongylus tenuis</name>
    <name type="common">Meningeal worm</name>
    <dbReference type="NCBI Taxonomy" id="148309"/>
    <lineage>
        <taxon>Eukaryota</taxon>
        <taxon>Metazoa</taxon>
        <taxon>Ecdysozoa</taxon>
        <taxon>Nematoda</taxon>
        <taxon>Chromadorea</taxon>
        <taxon>Rhabditida</taxon>
        <taxon>Rhabditina</taxon>
        <taxon>Rhabditomorpha</taxon>
        <taxon>Strongyloidea</taxon>
        <taxon>Metastrongylidae</taxon>
        <taxon>Parelaphostrongylus</taxon>
    </lineage>
</organism>
<reference evidence="1" key="1">
    <citation type="submission" date="2021-06" db="EMBL/GenBank/DDBJ databases">
        <title>Parelaphostrongylus tenuis whole genome reference sequence.</title>
        <authorList>
            <person name="Garwood T.J."/>
            <person name="Larsen P.A."/>
            <person name="Fountain-Jones N.M."/>
            <person name="Garbe J.R."/>
            <person name="Macchietto M.G."/>
            <person name="Kania S.A."/>
            <person name="Gerhold R.W."/>
            <person name="Richards J.E."/>
            <person name="Wolf T.M."/>
        </authorList>
    </citation>
    <scope>NUCLEOTIDE SEQUENCE</scope>
    <source>
        <strain evidence="1">MNPRO001-30</strain>
        <tissue evidence="1">Meninges</tissue>
    </source>
</reference>
<dbReference type="Proteomes" id="UP001196413">
    <property type="component" value="Unassembled WGS sequence"/>
</dbReference>
<comment type="caution">
    <text evidence="1">The sequence shown here is derived from an EMBL/GenBank/DDBJ whole genome shotgun (WGS) entry which is preliminary data.</text>
</comment>
<dbReference type="AlphaFoldDB" id="A0AAD5QPY0"/>
<feature type="non-terminal residue" evidence="1">
    <location>
        <position position="1"/>
    </location>
</feature>
<evidence type="ECO:0000313" key="2">
    <source>
        <dbReference type="Proteomes" id="UP001196413"/>
    </source>
</evidence>
<dbReference type="EMBL" id="JAHQIW010003097">
    <property type="protein sequence ID" value="KAJ1357310.1"/>
    <property type="molecule type" value="Genomic_DNA"/>
</dbReference>
<sequence>MSALYDPVDEDDSMCSYVPCTSALASLQSSETSFVPSAALEDVDEKENSISSGFFHVDKRSKHFSRTQEGHNVALVPRFPERHDLSYDYCKFLEEENPGPSSSDGPKVQLGRRYYEQHRKTQETSFIPSVASEDVDEKENLISSGFFHVDKRSKHFSRT</sequence>
<keyword evidence="2" id="KW-1185">Reference proteome</keyword>
<evidence type="ECO:0000313" key="1">
    <source>
        <dbReference type="EMBL" id="KAJ1357310.1"/>
    </source>
</evidence>